<dbReference type="GO" id="GO:0008483">
    <property type="term" value="F:transaminase activity"/>
    <property type="evidence" value="ECO:0007669"/>
    <property type="project" value="UniProtKB-KW"/>
</dbReference>
<dbReference type="Proteomes" id="UP000660885">
    <property type="component" value="Unassembled WGS sequence"/>
</dbReference>
<evidence type="ECO:0000313" key="5">
    <source>
        <dbReference type="Proteomes" id="UP000660885"/>
    </source>
</evidence>
<dbReference type="InterPro" id="IPR015422">
    <property type="entry name" value="PyrdxlP-dep_Trfase_small"/>
</dbReference>
<accession>A0ABS1TXX2</accession>
<dbReference type="InterPro" id="IPR015421">
    <property type="entry name" value="PyrdxlP-dep_Trfase_major"/>
</dbReference>
<dbReference type="InterPro" id="IPR005814">
    <property type="entry name" value="Aminotrans_3"/>
</dbReference>
<name>A0ABS1TXX2_9PROT</name>
<dbReference type="CDD" id="cd00610">
    <property type="entry name" value="OAT_like"/>
    <property type="match status" value="1"/>
</dbReference>
<comment type="cofactor">
    <cofactor evidence="1">
        <name>pyridoxal 5'-phosphate</name>
        <dbReference type="ChEBI" id="CHEBI:597326"/>
    </cofactor>
</comment>
<keyword evidence="4" id="KW-0808">Transferase</keyword>
<proteinExistence type="inferred from homology"/>
<evidence type="ECO:0000256" key="3">
    <source>
        <dbReference type="RuleBase" id="RU003560"/>
    </source>
</evidence>
<dbReference type="EMBL" id="JAETWB010000001">
    <property type="protein sequence ID" value="MBL6076539.1"/>
    <property type="molecule type" value="Genomic_DNA"/>
</dbReference>
<keyword evidence="4" id="KW-0032">Aminotransferase</keyword>
<dbReference type="Gene3D" id="3.90.1150.10">
    <property type="entry name" value="Aspartate Aminotransferase, domain 1"/>
    <property type="match status" value="1"/>
</dbReference>
<keyword evidence="5" id="KW-1185">Reference proteome</keyword>
<dbReference type="InterPro" id="IPR015424">
    <property type="entry name" value="PyrdxlP-dep_Trfase"/>
</dbReference>
<comment type="caution">
    <text evidence="4">The sequence shown here is derived from an EMBL/GenBank/DDBJ whole genome shotgun (WGS) entry which is preliminary data.</text>
</comment>
<sequence length="429" mass="46123">MDSISPSDTEAALAQAARRVLPAGGFGNFAPEVILREGHGGRVWDVAGREYIDYLLGSGPMFLGHSHPEVLAAVGAQLPLGTTFFATSEPGIRLAEAIVAALPCAEQLRFVSSGSEADMYALRVARAFRKRDRILKFEGGYHGMSDWGLMSLAPKQLANFPVAVPDSAGIPRSVREEVLVAPFNDLETARSLIAEHHDELGAIILEPFQRLIPPAPGFLQGMRELATQYGIPLIFDEVVTGFRFCYGGAQDYYGVTPDLCTLGKIIGGGFPLAAIAGRADIMAHFDRGIVGDDGFLMQVGTLSGNPVASVAGLATLEVLRRPGAYDGVFAMGRRMMAEMEGMLRRHGVPGRAVGEPPLFDIVFAEEAPRDYRGTLRADAAVQRHVNAVLRERGILKGESKYYLSTAHDARDEAQTLEAFEAALASLPRG</sequence>
<dbReference type="PANTHER" id="PTHR43713:SF3">
    <property type="entry name" value="GLUTAMATE-1-SEMIALDEHYDE 2,1-AMINOMUTASE 1, CHLOROPLASTIC-RELATED"/>
    <property type="match status" value="1"/>
</dbReference>
<reference evidence="4 5" key="1">
    <citation type="submission" date="2021-01" db="EMBL/GenBank/DDBJ databases">
        <title>Belnapia mucosa sp. nov. and Belnapia arida sp. nov., isolated from the Tabernas Desert (Almeria, Spain).</title>
        <authorList>
            <person name="Molina-Menor E."/>
            <person name="Vidal-Verdu A."/>
            <person name="Calonge A."/>
            <person name="Satari L."/>
            <person name="Pereto J."/>
            <person name="Porcar M."/>
        </authorList>
    </citation>
    <scope>NUCLEOTIDE SEQUENCE [LARGE SCALE GENOMIC DNA]</scope>
    <source>
        <strain evidence="4 5">T18</strain>
    </source>
</reference>
<dbReference type="SUPFAM" id="SSF53383">
    <property type="entry name" value="PLP-dependent transferases"/>
    <property type="match status" value="1"/>
</dbReference>
<evidence type="ECO:0000256" key="1">
    <source>
        <dbReference type="ARBA" id="ARBA00001933"/>
    </source>
</evidence>
<protein>
    <submittedName>
        <fullName evidence="4">Aminotransferase class III-fold pyridoxal phosphate-dependent enzyme</fullName>
    </submittedName>
</protein>
<dbReference type="Gene3D" id="3.40.640.10">
    <property type="entry name" value="Type I PLP-dependent aspartate aminotransferase-like (Major domain)"/>
    <property type="match status" value="1"/>
</dbReference>
<organism evidence="4 5">
    <name type="scientific">Belnapia arida</name>
    <dbReference type="NCBI Taxonomy" id="2804533"/>
    <lineage>
        <taxon>Bacteria</taxon>
        <taxon>Pseudomonadati</taxon>
        <taxon>Pseudomonadota</taxon>
        <taxon>Alphaproteobacteria</taxon>
        <taxon>Acetobacterales</taxon>
        <taxon>Roseomonadaceae</taxon>
        <taxon>Belnapia</taxon>
    </lineage>
</organism>
<evidence type="ECO:0000313" key="4">
    <source>
        <dbReference type="EMBL" id="MBL6076539.1"/>
    </source>
</evidence>
<comment type="similarity">
    <text evidence="3">Belongs to the class-III pyridoxal-phosphate-dependent aminotransferase family.</text>
</comment>
<dbReference type="RefSeq" id="WP_202829726.1">
    <property type="nucleotide sequence ID" value="NZ_JAETWB010000001.1"/>
</dbReference>
<gene>
    <name evidence="4" type="ORF">JMJ56_00895</name>
</gene>
<evidence type="ECO:0000256" key="2">
    <source>
        <dbReference type="ARBA" id="ARBA00022898"/>
    </source>
</evidence>
<keyword evidence="2 3" id="KW-0663">Pyridoxal phosphate</keyword>
<dbReference type="PANTHER" id="PTHR43713">
    <property type="entry name" value="GLUTAMATE-1-SEMIALDEHYDE 2,1-AMINOMUTASE"/>
    <property type="match status" value="1"/>
</dbReference>
<dbReference type="Pfam" id="PF00202">
    <property type="entry name" value="Aminotran_3"/>
    <property type="match status" value="1"/>
</dbReference>